<dbReference type="Proteomes" id="UP001501563">
    <property type="component" value="Unassembled WGS sequence"/>
</dbReference>
<keyword evidence="1" id="KW-0472">Membrane</keyword>
<organism evidence="2 3">
    <name type="scientific">Streptomyces lannensis</name>
    <dbReference type="NCBI Taxonomy" id="766498"/>
    <lineage>
        <taxon>Bacteria</taxon>
        <taxon>Bacillati</taxon>
        <taxon>Actinomycetota</taxon>
        <taxon>Actinomycetes</taxon>
        <taxon>Kitasatosporales</taxon>
        <taxon>Streptomycetaceae</taxon>
        <taxon>Streptomyces</taxon>
    </lineage>
</organism>
<comment type="caution">
    <text evidence="2">The sequence shown here is derived from an EMBL/GenBank/DDBJ whole genome shotgun (WGS) entry which is preliminary data.</text>
</comment>
<dbReference type="RefSeq" id="WP_345548464.1">
    <property type="nucleotide sequence ID" value="NZ_BAAAZA010000007.1"/>
</dbReference>
<reference evidence="3" key="1">
    <citation type="journal article" date="2019" name="Int. J. Syst. Evol. Microbiol.">
        <title>The Global Catalogue of Microorganisms (GCM) 10K type strain sequencing project: providing services to taxonomists for standard genome sequencing and annotation.</title>
        <authorList>
            <consortium name="The Broad Institute Genomics Platform"/>
            <consortium name="The Broad Institute Genome Sequencing Center for Infectious Disease"/>
            <person name="Wu L."/>
            <person name="Ma J."/>
        </authorList>
    </citation>
    <scope>NUCLEOTIDE SEQUENCE [LARGE SCALE GENOMIC DNA]</scope>
    <source>
        <strain evidence="3">JCM 16578</strain>
    </source>
</reference>
<gene>
    <name evidence="2" type="ORF">GCM10022207_29350</name>
</gene>
<feature type="transmembrane region" description="Helical" evidence="1">
    <location>
        <begin position="76"/>
        <end position="95"/>
    </location>
</feature>
<feature type="transmembrane region" description="Helical" evidence="1">
    <location>
        <begin position="6"/>
        <end position="26"/>
    </location>
</feature>
<accession>A0ABP7K2A8</accession>
<keyword evidence="1" id="KW-0812">Transmembrane</keyword>
<keyword evidence="1" id="KW-1133">Transmembrane helix</keyword>
<sequence length="98" mass="10327">MRQPAWWLDLLVAIVLIPASGLFILWHGAHVLFSGEDFGNVGRRTAVAARRAAWISASAAMVAGGGLMALRLWVAGSVHLLLLGAATVLFAGVATQKH</sequence>
<protein>
    <recommendedName>
        <fullName evidence="4">DUF3784 domain-containing protein</fullName>
    </recommendedName>
</protein>
<name>A0ABP7K2A8_9ACTN</name>
<evidence type="ECO:0000256" key="1">
    <source>
        <dbReference type="SAM" id="Phobius"/>
    </source>
</evidence>
<evidence type="ECO:0000313" key="2">
    <source>
        <dbReference type="EMBL" id="GAA3863484.1"/>
    </source>
</evidence>
<keyword evidence="3" id="KW-1185">Reference proteome</keyword>
<evidence type="ECO:0000313" key="3">
    <source>
        <dbReference type="Proteomes" id="UP001501563"/>
    </source>
</evidence>
<proteinExistence type="predicted"/>
<evidence type="ECO:0008006" key="4">
    <source>
        <dbReference type="Google" id="ProtNLM"/>
    </source>
</evidence>
<dbReference type="EMBL" id="BAAAZA010000007">
    <property type="protein sequence ID" value="GAA3863484.1"/>
    <property type="molecule type" value="Genomic_DNA"/>
</dbReference>